<protein>
    <recommendedName>
        <fullName evidence="7">Flagellar protein FliT</fullName>
    </recommendedName>
</protein>
<keyword evidence="4" id="KW-0143">Chaperone</keyword>
<evidence type="ECO:0000256" key="2">
    <source>
        <dbReference type="ARBA" id="ARBA00022490"/>
    </source>
</evidence>
<keyword evidence="2" id="KW-0963">Cytoplasm</keyword>
<evidence type="ECO:0000256" key="6">
    <source>
        <dbReference type="ARBA" id="ARBA00093785"/>
    </source>
</evidence>
<proteinExistence type="inferred from homology"/>
<name>A0ABT9J2Q8_9BACL</name>
<evidence type="ECO:0000256" key="1">
    <source>
        <dbReference type="ARBA" id="ARBA00004514"/>
    </source>
</evidence>
<evidence type="ECO:0000313" key="9">
    <source>
        <dbReference type="Proteomes" id="UP001231941"/>
    </source>
</evidence>
<dbReference type="Pfam" id="PF05400">
    <property type="entry name" value="FliT"/>
    <property type="match status" value="1"/>
</dbReference>
<organism evidence="8 9">
    <name type="scientific">Chengkuizengella axinellae</name>
    <dbReference type="NCBI Taxonomy" id="3064388"/>
    <lineage>
        <taxon>Bacteria</taxon>
        <taxon>Bacillati</taxon>
        <taxon>Bacillota</taxon>
        <taxon>Bacilli</taxon>
        <taxon>Bacillales</taxon>
        <taxon>Paenibacillaceae</taxon>
        <taxon>Chengkuizengella</taxon>
    </lineage>
</organism>
<dbReference type="Proteomes" id="UP001231941">
    <property type="component" value="Unassembled WGS sequence"/>
</dbReference>
<dbReference type="EMBL" id="JAVAMP010000010">
    <property type="protein sequence ID" value="MDP5275891.1"/>
    <property type="molecule type" value="Genomic_DNA"/>
</dbReference>
<dbReference type="RefSeq" id="WP_305993197.1">
    <property type="nucleotide sequence ID" value="NZ_JAVAMP010000010.1"/>
</dbReference>
<evidence type="ECO:0000256" key="7">
    <source>
        <dbReference type="ARBA" id="ARBA00093797"/>
    </source>
</evidence>
<reference evidence="8 9" key="1">
    <citation type="submission" date="2023-08" db="EMBL/GenBank/DDBJ databases">
        <authorList>
            <person name="Park J.-S."/>
        </authorList>
    </citation>
    <scope>NUCLEOTIDE SEQUENCE [LARGE SCALE GENOMIC DNA]</scope>
    <source>
        <strain evidence="8 9">2205SS18-9</strain>
    </source>
</reference>
<gene>
    <name evidence="8" type="ORF">Q5Y73_17470</name>
</gene>
<evidence type="ECO:0000256" key="4">
    <source>
        <dbReference type="ARBA" id="ARBA00023186"/>
    </source>
</evidence>
<keyword evidence="3" id="KW-1005">Bacterial flagellum biogenesis</keyword>
<dbReference type="Gene3D" id="1.20.58.380">
    <property type="entry name" value="Flagellar protein flit"/>
    <property type="match status" value="1"/>
</dbReference>
<comment type="caution">
    <text evidence="8">The sequence shown here is derived from an EMBL/GenBank/DDBJ whole genome shotgun (WGS) entry which is preliminary data.</text>
</comment>
<accession>A0ABT9J2Q8</accession>
<evidence type="ECO:0000256" key="5">
    <source>
        <dbReference type="ARBA" id="ARBA00093765"/>
    </source>
</evidence>
<evidence type="ECO:0000313" key="8">
    <source>
        <dbReference type="EMBL" id="MDP5275891.1"/>
    </source>
</evidence>
<keyword evidence="9" id="KW-1185">Reference proteome</keyword>
<sequence>MDSLIPQLESLTKQTYDQLKSITYKELEQFVNKRESIINQMKNSGITDEQKQLFQQTIVNITRYDKEILMKMKQLKDEASQELNKIQSGRKQKSAYQNAYTADSVFFDKKK</sequence>
<comment type="similarity">
    <text evidence="6">Belongs to the bacillales FliT family.</text>
</comment>
<keyword evidence="8" id="KW-0966">Cell projection</keyword>
<keyword evidence="8" id="KW-0969">Cilium</keyword>
<dbReference type="InterPro" id="IPR008622">
    <property type="entry name" value="FliT"/>
</dbReference>
<evidence type="ECO:0000256" key="3">
    <source>
        <dbReference type="ARBA" id="ARBA00022795"/>
    </source>
</evidence>
<comment type="subcellular location">
    <subcellularLocation>
        <location evidence="1">Cytoplasm</location>
        <location evidence="1">Cytosol</location>
    </subcellularLocation>
</comment>
<comment type="function">
    <text evidence="5">May act as an export chaperone for the filament capping protein FliD.</text>
</comment>
<keyword evidence="8" id="KW-0282">Flagellum</keyword>